<dbReference type="InterPro" id="IPR050904">
    <property type="entry name" value="Adhesion/Biosynth-related"/>
</dbReference>
<accession>A0ABR0AGV0</accession>
<name>A0ABR0AGV0_9CRUS</name>
<dbReference type="Gene3D" id="2.30.180.10">
    <property type="entry name" value="FAS1 domain"/>
    <property type="match status" value="2"/>
</dbReference>
<dbReference type="PANTHER" id="PTHR10900">
    <property type="entry name" value="PERIOSTIN-RELATED"/>
    <property type="match status" value="1"/>
</dbReference>
<keyword evidence="3" id="KW-1185">Reference proteome</keyword>
<evidence type="ECO:0000313" key="3">
    <source>
        <dbReference type="Proteomes" id="UP001234178"/>
    </source>
</evidence>
<comment type="caution">
    <text evidence="2">The sequence shown here is derived from an EMBL/GenBank/DDBJ whole genome shotgun (WGS) entry which is preliminary data.</text>
</comment>
<protein>
    <recommendedName>
        <fullName evidence="1">FAS1 domain-containing protein</fullName>
    </recommendedName>
</protein>
<evidence type="ECO:0000313" key="2">
    <source>
        <dbReference type="EMBL" id="KAK4024348.1"/>
    </source>
</evidence>
<proteinExistence type="predicted"/>
<evidence type="ECO:0000259" key="1">
    <source>
        <dbReference type="PROSITE" id="PS50213"/>
    </source>
</evidence>
<feature type="domain" description="FAS1" evidence="1">
    <location>
        <begin position="1"/>
        <end position="56"/>
    </location>
</feature>
<dbReference type="InterPro" id="IPR036378">
    <property type="entry name" value="FAS1_dom_sf"/>
</dbReference>
<organism evidence="2 3">
    <name type="scientific">Daphnia magna</name>
    <dbReference type="NCBI Taxonomy" id="35525"/>
    <lineage>
        <taxon>Eukaryota</taxon>
        <taxon>Metazoa</taxon>
        <taxon>Ecdysozoa</taxon>
        <taxon>Arthropoda</taxon>
        <taxon>Crustacea</taxon>
        <taxon>Branchiopoda</taxon>
        <taxon>Diplostraca</taxon>
        <taxon>Cladocera</taxon>
        <taxon>Anomopoda</taxon>
        <taxon>Daphniidae</taxon>
        <taxon>Daphnia</taxon>
    </lineage>
</organism>
<dbReference type="InterPro" id="IPR000782">
    <property type="entry name" value="FAS1_domain"/>
</dbReference>
<dbReference type="EMBL" id="JAOYFB010000037">
    <property type="protein sequence ID" value="KAK4024348.1"/>
    <property type="molecule type" value="Genomic_DNA"/>
</dbReference>
<reference evidence="2 3" key="1">
    <citation type="journal article" date="2023" name="Nucleic Acids Res.">
        <title>The hologenome of Daphnia magna reveals possible DNA methylation and microbiome-mediated evolution of the host genome.</title>
        <authorList>
            <person name="Chaturvedi A."/>
            <person name="Li X."/>
            <person name="Dhandapani V."/>
            <person name="Marshall H."/>
            <person name="Kissane S."/>
            <person name="Cuenca-Cambronero M."/>
            <person name="Asole G."/>
            <person name="Calvet F."/>
            <person name="Ruiz-Romero M."/>
            <person name="Marangio P."/>
            <person name="Guigo R."/>
            <person name="Rago D."/>
            <person name="Mirbahai L."/>
            <person name="Eastwood N."/>
            <person name="Colbourne J.K."/>
            <person name="Zhou J."/>
            <person name="Mallon E."/>
            <person name="Orsini L."/>
        </authorList>
    </citation>
    <scope>NUCLEOTIDE SEQUENCE [LARGE SCALE GENOMIC DNA]</scope>
    <source>
        <strain evidence="2">LRV0_1</strain>
    </source>
</reference>
<sequence length="139" mass="15484">MYDTFQADLTIPTLYNGNRLRINKYSSGMLTVNCRTIVRKDQEATNVVVHMIDSLLDPVLAKTMEESAFFNKLRAAGNAAITILAPSDEAFQKIPASRLDAILKDKEARLGIVHGIVLYDPPPTIWSSPLRCQLSESFD</sequence>
<dbReference type="SUPFAM" id="SSF82153">
    <property type="entry name" value="FAS1 domain"/>
    <property type="match status" value="2"/>
</dbReference>
<dbReference type="Proteomes" id="UP001234178">
    <property type="component" value="Unassembled WGS sequence"/>
</dbReference>
<dbReference type="PROSITE" id="PS50213">
    <property type="entry name" value="FAS1"/>
    <property type="match status" value="1"/>
</dbReference>
<dbReference type="PANTHER" id="PTHR10900:SF114">
    <property type="entry name" value="FAS1 DOMAIN-CONTAINING PROTEIN"/>
    <property type="match status" value="1"/>
</dbReference>
<dbReference type="Pfam" id="PF02469">
    <property type="entry name" value="Fasciclin"/>
    <property type="match status" value="2"/>
</dbReference>
<gene>
    <name evidence="2" type="ORF">OUZ56_009766</name>
</gene>